<organism evidence="2 3">
    <name type="scientific">Ditylenchus destructor</name>
    <dbReference type="NCBI Taxonomy" id="166010"/>
    <lineage>
        <taxon>Eukaryota</taxon>
        <taxon>Metazoa</taxon>
        <taxon>Ecdysozoa</taxon>
        <taxon>Nematoda</taxon>
        <taxon>Chromadorea</taxon>
        <taxon>Rhabditida</taxon>
        <taxon>Tylenchina</taxon>
        <taxon>Tylenchomorpha</taxon>
        <taxon>Sphaerularioidea</taxon>
        <taxon>Anguinidae</taxon>
        <taxon>Anguininae</taxon>
        <taxon>Ditylenchus</taxon>
    </lineage>
</organism>
<proteinExistence type="predicted"/>
<reference evidence="2" key="1">
    <citation type="submission" date="2022-01" db="EMBL/GenBank/DDBJ databases">
        <title>Genome Sequence Resource for Two Populations of Ditylenchus destructor, the Migratory Endoparasitic Phytonematode.</title>
        <authorList>
            <person name="Zhang H."/>
            <person name="Lin R."/>
            <person name="Xie B."/>
        </authorList>
    </citation>
    <scope>NUCLEOTIDE SEQUENCE</scope>
    <source>
        <strain evidence="2">BazhouSP</strain>
    </source>
</reference>
<dbReference type="AlphaFoldDB" id="A0AAD4N1T1"/>
<dbReference type="Proteomes" id="UP001201812">
    <property type="component" value="Unassembled WGS sequence"/>
</dbReference>
<name>A0AAD4N1T1_9BILA</name>
<protein>
    <submittedName>
        <fullName evidence="2">Uncharacterized protein</fullName>
    </submittedName>
</protein>
<evidence type="ECO:0000313" key="2">
    <source>
        <dbReference type="EMBL" id="KAI1713982.1"/>
    </source>
</evidence>
<evidence type="ECO:0000256" key="1">
    <source>
        <dbReference type="SAM" id="MobiDB-lite"/>
    </source>
</evidence>
<feature type="region of interest" description="Disordered" evidence="1">
    <location>
        <begin position="65"/>
        <end position="86"/>
    </location>
</feature>
<dbReference type="EMBL" id="JAKKPZ010000014">
    <property type="protein sequence ID" value="KAI1713982.1"/>
    <property type="molecule type" value="Genomic_DNA"/>
</dbReference>
<gene>
    <name evidence="2" type="ORF">DdX_08867</name>
</gene>
<sequence>MPAAELAANDSKELILKLRGFIHYYQTICNLHENEMLAMVDLLEETQTKWREALAECDELKSKLSAMENSSTSDEQEVWKTPQTTPSARTSYTGVFVISI</sequence>
<evidence type="ECO:0000313" key="3">
    <source>
        <dbReference type="Proteomes" id="UP001201812"/>
    </source>
</evidence>
<accession>A0AAD4N1T1</accession>
<keyword evidence="3" id="KW-1185">Reference proteome</keyword>
<comment type="caution">
    <text evidence="2">The sequence shown here is derived from an EMBL/GenBank/DDBJ whole genome shotgun (WGS) entry which is preliminary data.</text>
</comment>